<organism evidence="2 3">
    <name type="scientific">Pseudomonas quercus</name>
    <dbReference type="NCBI Taxonomy" id="2722792"/>
    <lineage>
        <taxon>Bacteria</taxon>
        <taxon>Pseudomonadati</taxon>
        <taxon>Pseudomonadota</taxon>
        <taxon>Gammaproteobacteria</taxon>
        <taxon>Pseudomonadales</taxon>
        <taxon>Pseudomonadaceae</taxon>
        <taxon>Pseudomonas</taxon>
    </lineage>
</organism>
<feature type="domain" description="Thioesterase putative" evidence="1">
    <location>
        <begin position="15"/>
        <end position="158"/>
    </location>
</feature>
<name>A0ABX0YGE0_9PSED</name>
<keyword evidence="3" id="KW-1185">Reference proteome</keyword>
<dbReference type="RefSeq" id="WP_168083646.1">
    <property type="nucleotide sequence ID" value="NZ_JAAVJI010000004.1"/>
</dbReference>
<dbReference type="SUPFAM" id="SSF54637">
    <property type="entry name" value="Thioesterase/thiol ester dehydrase-isomerase"/>
    <property type="match status" value="1"/>
</dbReference>
<proteinExistence type="predicted"/>
<dbReference type="InterPro" id="IPR012660">
    <property type="entry name" value="YiiD_C"/>
</dbReference>
<dbReference type="InterPro" id="IPR029069">
    <property type="entry name" value="HotDog_dom_sf"/>
</dbReference>
<protein>
    <submittedName>
        <fullName evidence="2">Thioesterase</fullName>
    </submittedName>
</protein>
<dbReference type="Pfam" id="PF09500">
    <property type="entry name" value="YiiD_C"/>
    <property type="match status" value="1"/>
</dbReference>
<dbReference type="EMBL" id="JAAVJI010000004">
    <property type="protein sequence ID" value="NJP01073.1"/>
    <property type="molecule type" value="Genomic_DNA"/>
</dbReference>
<reference evidence="2 3" key="1">
    <citation type="submission" date="2020-03" db="EMBL/GenBank/DDBJ databases">
        <authorList>
            <person name="Wang L."/>
            <person name="He N."/>
            <person name="Li Y."/>
            <person name="Fang Y."/>
            <person name="Zhang F."/>
        </authorList>
    </citation>
    <scope>NUCLEOTIDE SEQUENCE [LARGE SCALE GENOMIC DNA]</scope>
    <source>
        <strain evidence="3">hsmgli-8</strain>
    </source>
</reference>
<dbReference type="Gene3D" id="3.10.129.10">
    <property type="entry name" value="Hotdog Thioesterase"/>
    <property type="match status" value="1"/>
</dbReference>
<gene>
    <name evidence="2" type="ORF">HBH25_09360</name>
</gene>
<evidence type="ECO:0000313" key="2">
    <source>
        <dbReference type="EMBL" id="NJP01073.1"/>
    </source>
</evidence>
<dbReference type="NCBIfam" id="TIGR02447">
    <property type="entry name" value="yiiD_Cterm"/>
    <property type="match status" value="1"/>
</dbReference>
<evidence type="ECO:0000259" key="1">
    <source>
        <dbReference type="Pfam" id="PF09500"/>
    </source>
</evidence>
<accession>A0ABX0YGE0</accession>
<sequence>MSQRSDITFTTVQVEALERRLYQDIPLSLAMGVTVRGVDANVLTLHAPLAPNHNHKGTLFGGSVYSLAVLAAWSWLYVNTQAQGMDGHIVIQGGSIEYSLPISSDGLGICHPVTEEAWARFAQTFARRGKARINVSSVVRGEGGEADAARFVGVFVLQR</sequence>
<comment type="caution">
    <text evidence="2">The sequence shown here is derived from an EMBL/GenBank/DDBJ whole genome shotgun (WGS) entry which is preliminary data.</text>
</comment>
<evidence type="ECO:0000313" key="3">
    <source>
        <dbReference type="Proteomes" id="UP000746535"/>
    </source>
</evidence>
<dbReference type="Proteomes" id="UP000746535">
    <property type="component" value="Unassembled WGS sequence"/>
</dbReference>